<organism evidence="1 2">
    <name type="scientific">Candidatus Niyogibacteria bacterium RIFCSPLOWO2_01_FULL_45_48</name>
    <dbReference type="NCBI Taxonomy" id="1801724"/>
    <lineage>
        <taxon>Bacteria</taxon>
        <taxon>Candidatus Niyogiibacteriota</taxon>
    </lineage>
</organism>
<sequence length="94" mass="9821">MAKPKTEAEILFLAASTCGGEMAPAIHWKPANIMERVAIKAAPAIITGKSQPRKLRKPPVAHSGTGTGELPVMFASTAAKTEIGLAKTADVIKK</sequence>
<name>A0A1G2EV91_9BACT</name>
<evidence type="ECO:0000313" key="1">
    <source>
        <dbReference type="EMBL" id="OGZ29657.1"/>
    </source>
</evidence>
<dbReference type="AlphaFoldDB" id="A0A1G2EV91"/>
<comment type="caution">
    <text evidence="1">The sequence shown here is derived from an EMBL/GenBank/DDBJ whole genome shotgun (WGS) entry which is preliminary data.</text>
</comment>
<reference evidence="1 2" key="1">
    <citation type="journal article" date="2016" name="Nat. Commun.">
        <title>Thousands of microbial genomes shed light on interconnected biogeochemical processes in an aquifer system.</title>
        <authorList>
            <person name="Anantharaman K."/>
            <person name="Brown C.T."/>
            <person name="Hug L.A."/>
            <person name="Sharon I."/>
            <person name="Castelle C.J."/>
            <person name="Probst A.J."/>
            <person name="Thomas B.C."/>
            <person name="Singh A."/>
            <person name="Wilkins M.J."/>
            <person name="Karaoz U."/>
            <person name="Brodie E.L."/>
            <person name="Williams K.H."/>
            <person name="Hubbard S.S."/>
            <person name="Banfield J.F."/>
        </authorList>
    </citation>
    <scope>NUCLEOTIDE SEQUENCE [LARGE SCALE GENOMIC DNA]</scope>
</reference>
<dbReference type="Proteomes" id="UP000177486">
    <property type="component" value="Unassembled WGS sequence"/>
</dbReference>
<accession>A0A1G2EV91</accession>
<evidence type="ECO:0000313" key="2">
    <source>
        <dbReference type="Proteomes" id="UP000177486"/>
    </source>
</evidence>
<protein>
    <submittedName>
        <fullName evidence="1">Uncharacterized protein</fullName>
    </submittedName>
</protein>
<proteinExistence type="predicted"/>
<dbReference type="EMBL" id="MHMQ01000033">
    <property type="protein sequence ID" value="OGZ29657.1"/>
    <property type="molecule type" value="Genomic_DNA"/>
</dbReference>
<gene>
    <name evidence="1" type="ORF">A2931_01135</name>
</gene>